<sequence length="245" mass="28975">MSKYDFTNIENQIDMTESQLEDEINRYRGQSNKTSTLLTIFGILFLFIPQIYLFFTNSFSICKWYIWIVLILYVLCGITSIILFVVFLWPSKVPQKRNPEFFYADLMKQYSDDGYDVEESNKGVQYSYLGHIKQCLIDYRQMNNKKGIIHFWTYRCIIVTALCYLCIVPYVISHENKEPLKIIIMSNGQEEKKIMKPENVIQVTPVKVREGFARKKEDSVILERKREITPATERQRSIPEKKGKK</sequence>
<feature type="transmembrane region" description="Helical" evidence="2">
    <location>
        <begin position="35"/>
        <end position="52"/>
    </location>
</feature>
<evidence type="ECO:0000256" key="2">
    <source>
        <dbReference type="SAM" id="Phobius"/>
    </source>
</evidence>
<gene>
    <name evidence="4" type="ORF">DW190_20120</name>
    <name evidence="3" type="ORF">DW794_17555</name>
</gene>
<evidence type="ECO:0008006" key="7">
    <source>
        <dbReference type="Google" id="ProtNLM"/>
    </source>
</evidence>
<keyword evidence="2" id="KW-0812">Transmembrane</keyword>
<reference evidence="5 6" key="1">
    <citation type="submission" date="2018-08" db="EMBL/GenBank/DDBJ databases">
        <title>A genome reference for cultivated species of the human gut microbiota.</title>
        <authorList>
            <person name="Zou Y."/>
            <person name="Xue W."/>
            <person name="Luo G."/>
        </authorList>
    </citation>
    <scope>NUCLEOTIDE SEQUENCE [LARGE SCALE GENOMIC DNA]</scope>
    <source>
        <strain evidence="4 5">AM16-49B</strain>
        <strain evidence="3 6">AM31-16AC</strain>
    </source>
</reference>
<evidence type="ECO:0000313" key="3">
    <source>
        <dbReference type="EMBL" id="RHD44618.1"/>
    </source>
</evidence>
<dbReference type="Proteomes" id="UP000283512">
    <property type="component" value="Unassembled WGS sequence"/>
</dbReference>
<organism evidence="4 5">
    <name type="scientific">Bacteroides caccae</name>
    <dbReference type="NCBI Taxonomy" id="47678"/>
    <lineage>
        <taxon>Bacteria</taxon>
        <taxon>Pseudomonadati</taxon>
        <taxon>Bacteroidota</taxon>
        <taxon>Bacteroidia</taxon>
        <taxon>Bacteroidales</taxon>
        <taxon>Bacteroidaceae</taxon>
        <taxon>Bacteroides</taxon>
    </lineage>
</organism>
<dbReference type="AlphaFoldDB" id="A0A414YG55"/>
<evidence type="ECO:0000313" key="5">
    <source>
        <dbReference type="Proteomes" id="UP000283512"/>
    </source>
</evidence>
<feature type="transmembrane region" description="Helical" evidence="2">
    <location>
        <begin position="64"/>
        <end position="89"/>
    </location>
</feature>
<protein>
    <recommendedName>
        <fullName evidence="7">Transmembrane protein</fullName>
    </recommendedName>
</protein>
<dbReference type="EMBL" id="QRKD01000038">
    <property type="protein sequence ID" value="RHH85125.1"/>
    <property type="molecule type" value="Genomic_DNA"/>
</dbReference>
<proteinExistence type="predicted"/>
<keyword evidence="2" id="KW-1133">Transmembrane helix</keyword>
<evidence type="ECO:0000313" key="6">
    <source>
        <dbReference type="Proteomes" id="UP000284689"/>
    </source>
</evidence>
<name>A0A414YG55_9BACE</name>
<dbReference type="Proteomes" id="UP000284689">
    <property type="component" value="Unassembled WGS sequence"/>
</dbReference>
<feature type="region of interest" description="Disordered" evidence="1">
    <location>
        <begin position="224"/>
        <end position="245"/>
    </location>
</feature>
<keyword evidence="2" id="KW-0472">Membrane</keyword>
<evidence type="ECO:0000256" key="1">
    <source>
        <dbReference type="SAM" id="MobiDB-lite"/>
    </source>
</evidence>
<comment type="caution">
    <text evidence="4">The sequence shown here is derived from an EMBL/GenBank/DDBJ whole genome shotgun (WGS) entry which is preliminary data.</text>
</comment>
<feature type="transmembrane region" description="Helical" evidence="2">
    <location>
        <begin position="152"/>
        <end position="172"/>
    </location>
</feature>
<dbReference type="EMBL" id="QSJD01000035">
    <property type="protein sequence ID" value="RHD44618.1"/>
    <property type="molecule type" value="Genomic_DNA"/>
</dbReference>
<dbReference type="RefSeq" id="WP_122265010.1">
    <property type="nucleotide sequence ID" value="NZ_CAXSLD010000018.1"/>
</dbReference>
<accession>A0A414YG55</accession>
<evidence type="ECO:0000313" key="4">
    <source>
        <dbReference type="EMBL" id="RHH85125.1"/>
    </source>
</evidence>